<protein>
    <submittedName>
        <fullName evidence="2">Uncharacterized protein</fullName>
    </submittedName>
</protein>
<keyword evidence="1" id="KW-1133">Transmembrane helix</keyword>
<reference evidence="2 3" key="1">
    <citation type="submission" date="2014-10" db="EMBL/GenBank/DDBJ databases">
        <title>Genome sequence of Ponticoccus sp. strain UMTAT08 isolated from clonal culture of toxic dinoflagellate Alexandrium tamiyavanichii.</title>
        <authorList>
            <person name="Gan H.Y."/>
            <person name="Muhd D.-D."/>
            <person name="Mohd Noor M.E."/>
            <person name="Yeong Y.S."/>
            <person name="Usup G."/>
        </authorList>
    </citation>
    <scope>NUCLEOTIDE SEQUENCE [LARGE SCALE GENOMIC DNA]</scope>
    <source>
        <strain evidence="2 3">UMTAT08</strain>
    </source>
</reference>
<dbReference type="Pfam" id="PF23858">
    <property type="entry name" value="DUF7220"/>
    <property type="match status" value="1"/>
</dbReference>
<sequence>MSQPRVMSAMGAVANVVVGWCTAFITQLAVFPAVGVQAGLGQHVAISLFFTAVSLVRSYVLRRLFARLT</sequence>
<gene>
    <name evidence="2" type="ORF">OA50_05722</name>
</gene>
<dbReference type="RefSeq" id="WP_043147218.1">
    <property type="nucleotide sequence ID" value="NZ_JSUQ01000045.1"/>
</dbReference>
<dbReference type="InterPro" id="IPR055644">
    <property type="entry name" value="DUF7220"/>
</dbReference>
<keyword evidence="1" id="KW-0472">Membrane</keyword>
<name>A0A0B3RZN7_9RHOB</name>
<evidence type="ECO:0000313" key="3">
    <source>
        <dbReference type="Proteomes" id="UP000030960"/>
    </source>
</evidence>
<dbReference type="Proteomes" id="UP000030960">
    <property type="component" value="Unassembled WGS sequence"/>
</dbReference>
<dbReference type="AlphaFoldDB" id="A0A0B3RZN7"/>
<evidence type="ECO:0000313" key="2">
    <source>
        <dbReference type="EMBL" id="KHQ49726.1"/>
    </source>
</evidence>
<proteinExistence type="predicted"/>
<accession>A0A0B3RZN7</accession>
<feature type="transmembrane region" description="Helical" evidence="1">
    <location>
        <begin position="40"/>
        <end position="60"/>
    </location>
</feature>
<evidence type="ECO:0000256" key="1">
    <source>
        <dbReference type="SAM" id="Phobius"/>
    </source>
</evidence>
<dbReference type="EMBL" id="JSUQ01000045">
    <property type="protein sequence ID" value="KHQ49726.1"/>
    <property type="molecule type" value="Genomic_DNA"/>
</dbReference>
<keyword evidence="1" id="KW-0812">Transmembrane</keyword>
<dbReference type="OrthoDB" id="7361160at2"/>
<keyword evidence="3" id="KW-1185">Reference proteome</keyword>
<organism evidence="2 3">
    <name type="scientific">Mameliella alba</name>
    <dbReference type="NCBI Taxonomy" id="561184"/>
    <lineage>
        <taxon>Bacteria</taxon>
        <taxon>Pseudomonadati</taxon>
        <taxon>Pseudomonadota</taxon>
        <taxon>Alphaproteobacteria</taxon>
        <taxon>Rhodobacterales</taxon>
        <taxon>Roseobacteraceae</taxon>
        <taxon>Mameliella</taxon>
    </lineage>
</organism>
<feature type="transmembrane region" description="Helical" evidence="1">
    <location>
        <begin position="12"/>
        <end position="34"/>
    </location>
</feature>
<comment type="caution">
    <text evidence="2">The sequence shown here is derived from an EMBL/GenBank/DDBJ whole genome shotgun (WGS) entry which is preliminary data.</text>
</comment>